<organism evidence="2 3">
    <name type="scientific">Sulfidibacter corallicola</name>
    <dbReference type="NCBI Taxonomy" id="2818388"/>
    <lineage>
        <taxon>Bacteria</taxon>
        <taxon>Pseudomonadati</taxon>
        <taxon>Acidobacteriota</taxon>
        <taxon>Holophagae</taxon>
        <taxon>Acanthopleuribacterales</taxon>
        <taxon>Acanthopleuribacteraceae</taxon>
        <taxon>Sulfidibacter</taxon>
    </lineage>
</organism>
<accession>A0A8A4TPW4</accession>
<dbReference type="Pfam" id="PF09704">
    <property type="entry name" value="Cas_Cas5d"/>
    <property type="match status" value="1"/>
</dbReference>
<dbReference type="AlphaFoldDB" id="A0A8A4TPW4"/>
<keyword evidence="1" id="KW-0051">Antiviral defense</keyword>
<dbReference type="EMBL" id="CP071793">
    <property type="protein sequence ID" value="QTD50951.1"/>
    <property type="molecule type" value="Genomic_DNA"/>
</dbReference>
<dbReference type="NCBIfam" id="TIGR02593">
    <property type="entry name" value="CRISPR_cas5"/>
    <property type="match status" value="1"/>
</dbReference>
<dbReference type="NCBIfam" id="TIGR02592">
    <property type="entry name" value="cas_Cas5h"/>
    <property type="match status" value="1"/>
</dbReference>
<dbReference type="InterPro" id="IPR013422">
    <property type="entry name" value="CRISPR-assoc_prot_Cas5_N"/>
</dbReference>
<dbReference type="InterPro" id="IPR013421">
    <property type="entry name" value="CRISPR-assoc_prot_Cas5_HALMA"/>
</dbReference>
<reference evidence="2" key="1">
    <citation type="submission" date="2021-03" db="EMBL/GenBank/DDBJ databases">
        <title>Acanthopleuribacteraceae sp. M133.</title>
        <authorList>
            <person name="Wang G."/>
        </authorList>
    </citation>
    <scope>NUCLEOTIDE SEQUENCE</scope>
    <source>
        <strain evidence="2">M133</strain>
    </source>
</reference>
<evidence type="ECO:0000256" key="1">
    <source>
        <dbReference type="ARBA" id="ARBA00023118"/>
    </source>
</evidence>
<dbReference type="GO" id="GO:0043571">
    <property type="term" value="P:maintenance of CRISPR repeat elements"/>
    <property type="evidence" value="ECO:0007669"/>
    <property type="project" value="InterPro"/>
</dbReference>
<dbReference type="GO" id="GO:0051607">
    <property type="term" value="P:defense response to virus"/>
    <property type="evidence" value="ECO:0007669"/>
    <property type="project" value="UniProtKB-KW"/>
</dbReference>
<protein>
    <submittedName>
        <fullName evidence="2">Type I-B CRISPR-associated protein Cas5</fullName>
    </submittedName>
</protein>
<dbReference type="Gene3D" id="3.30.70.2660">
    <property type="match status" value="1"/>
</dbReference>
<proteinExistence type="predicted"/>
<name>A0A8A4TPW4_SULCO</name>
<keyword evidence="3" id="KW-1185">Reference proteome</keyword>
<dbReference type="Proteomes" id="UP000663929">
    <property type="component" value="Chromosome"/>
</dbReference>
<dbReference type="InterPro" id="IPR021124">
    <property type="entry name" value="CRISPR-assoc_prot_Cas5"/>
</dbReference>
<sequence>MEPLKPGCRVLIADFRADFGFFRKPYTNMSPRTFPIPPGTTMRGMLAAIRGVDRERAPEFYADARLALRLRHPVRRRNLGINYLKTTSTSHFARFKEHKPTNQELLVEPHFRFFVHLPDPDEHKALRDLLVHHRSVYTLSFGNAESLANYRWIGDAEVVESGSGPAELASIAPTETVSDMDYRHRELFTTTLPDVMNNQRVVQRFTEFIFDRNGRTLRGRFSQFNRLSTGESLVFF</sequence>
<evidence type="ECO:0000313" key="2">
    <source>
        <dbReference type="EMBL" id="QTD50951.1"/>
    </source>
</evidence>
<dbReference type="RefSeq" id="WP_237381088.1">
    <property type="nucleotide sequence ID" value="NZ_CP071793.1"/>
</dbReference>
<evidence type="ECO:0000313" key="3">
    <source>
        <dbReference type="Proteomes" id="UP000663929"/>
    </source>
</evidence>
<dbReference type="KEGG" id="scor:J3U87_00650"/>
<gene>
    <name evidence="2" type="primary">cas5b</name>
    <name evidence="2" type="ORF">J3U87_00650</name>
</gene>